<dbReference type="InterPro" id="IPR037038">
    <property type="entry name" value="HepT-like_sf"/>
</dbReference>
<dbReference type="RefSeq" id="WP_246433895.1">
    <property type="nucleotide sequence ID" value="NZ_JACHGJ010000002.1"/>
</dbReference>
<evidence type="ECO:0000256" key="1">
    <source>
        <dbReference type="ARBA" id="ARBA00022649"/>
    </source>
</evidence>
<dbReference type="AlphaFoldDB" id="A0A841RAQ3"/>
<organism evidence="5 6">
    <name type="scientific">Spirochaeta isovalerica</name>
    <dbReference type="NCBI Taxonomy" id="150"/>
    <lineage>
        <taxon>Bacteria</taxon>
        <taxon>Pseudomonadati</taxon>
        <taxon>Spirochaetota</taxon>
        <taxon>Spirochaetia</taxon>
        <taxon>Spirochaetales</taxon>
        <taxon>Spirochaetaceae</taxon>
        <taxon>Spirochaeta</taxon>
    </lineage>
</organism>
<dbReference type="EMBL" id="JACHGJ010000002">
    <property type="protein sequence ID" value="MBB6479512.1"/>
    <property type="molecule type" value="Genomic_DNA"/>
</dbReference>
<comment type="caution">
    <text evidence="5">The sequence shown here is derived from an EMBL/GenBank/DDBJ whole genome shotgun (WGS) entry which is preliminary data.</text>
</comment>
<gene>
    <name evidence="5" type="ORF">HNR50_001170</name>
</gene>
<dbReference type="Proteomes" id="UP000587760">
    <property type="component" value="Unassembled WGS sequence"/>
</dbReference>
<keyword evidence="2" id="KW-0540">Nuclease</keyword>
<dbReference type="PANTHER" id="PTHR33397">
    <property type="entry name" value="UPF0331 PROTEIN YUTE"/>
    <property type="match status" value="1"/>
</dbReference>
<proteinExistence type="inferred from homology"/>
<evidence type="ECO:0000313" key="6">
    <source>
        <dbReference type="Proteomes" id="UP000587760"/>
    </source>
</evidence>
<keyword evidence="6" id="KW-1185">Reference proteome</keyword>
<accession>A0A841RAQ3</accession>
<keyword evidence="1" id="KW-1277">Toxin-antitoxin system</keyword>
<evidence type="ECO:0000256" key="2">
    <source>
        <dbReference type="ARBA" id="ARBA00022722"/>
    </source>
</evidence>
<dbReference type="InterPro" id="IPR008201">
    <property type="entry name" value="HepT-like"/>
</dbReference>
<name>A0A841RAQ3_9SPIO</name>
<dbReference type="Gene3D" id="1.20.120.580">
    <property type="entry name" value="bsu32300-like"/>
    <property type="match status" value="1"/>
</dbReference>
<dbReference type="NCBIfam" id="NF047751">
    <property type="entry name" value="HepT_toxin"/>
    <property type="match status" value="1"/>
</dbReference>
<dbReference type="GO" id="GO:0016787">
    <property type="term" value="F:hydrolase activity"/>
    <property type="evidence" value="ECO:0007669"/>
    <property type="project" value="UniProtKB-KW"/>
</dbReference>
<sequence length="132" mass="14997">MNKSAIIERSLRRMREEYNANPQLDNFTHIDALILNLERACQAAIDLAQHLVAIKHLGMPQNSAESFHLLENSGIISSASTKSMIAMTGFRNIVIHEYQKLDMGILKQIVEEEYKSLILFCKEIGIEILVNE</sequence>
<evidence type="ECO:0000313" key="5">
    <source>
        <dbReference type="EMBL" id="MBB6479512.1"/>
    </source>
</evidence>
<evidence type="ECO:0000256" key="3">
    <source>
        <dbReference type="ARBA" id="ARBA00022801"/>
    </source>
</evidence>
<comment type="similarity">
    <text evidence="4">Belongs to the HepT RNase toxin family.</text>
</comment>
<reference evidence="5 6" key="1">
    <citation type="submission" date="2020-08" db="EMBL/GenBank/DDBJ databases">
        <title>Genomic Encyclopedia of Type Strains, Phase IV (KMG-IV): sequencing the most valuable type-strain genomes for metagenomic binning, comparative biology and taxonomic classification.</title>
        <authorList>
            <person name="Goeker M."/>
        </authorList>
    </citation>
    <scope>NUCLEOTIDE SEQUENCE [LARGE SCALE GENOMIC DNA]</scope>
    <source>
        <strain evidence="5 6">DSM 2461</strain>
    </source>
</reference>
<dbReference type="GO" id="GO:0004540">
    <property type="term" value="F:RNA nuclease activity"/>
    <property type="evidence" value="ECO:0007669"/>
    <property type="project" value="InterPro"/>
</dbReference>
<protein>
    <submittedName>
        <fullName evidence="5">Uncharacterized protein YutE (UPF0331/DUF86 family)</fullName>
    </submittedName>
</protein>
<dbReference type="GO" id="GO:0110001">
    <property type="term" value="C:toxin-antitoxin complex"/>
    <property type="evidence" value="ECO:0007669"/>
    <property type="project" value="InterPro"/>
</dbReference>
<dbReference type="Pfam" id="PF01934">
    <property type="entry name" value="HepT-like"/>
    <property type="match status" value="1"/>
</dbReference>
<dbReference type="PANTHER" id="PTHR33397:SF3">
    <property type="entry name" value="MRNA NUCLEASE HEPT"/>
    <property type="match status" value="1"/>
</dbReference>
<keyword evidence="3" id="KW-0378">Hydrolase</keyword>
<evidence type="ECO:0000256" key="4">
    <source>
        <dbReference type="ARBA" id="ARBA00024207"/>
    </source>
</evidence>
<dbReference type="InterPro" id="IPR052379">
    <property type="entry name" value="Type_VII_TA_RNase"/>
</dbReference>